<evidence type="ECO:0000313" key="5">
    <source>
        <dbReference type="Proteomes" id="UP000193811"/>
    </source>
</evidence>
<dbReference type="RefSeq" id="WP_085143001.1">
    <property type="nucleotide sequence ID" value="NZ_JACKVA010000026.1"/>
</dbReference>
<evidence type="ECO:0000313" key="4">
    <source>
        <dbReference type="Proteomes" id="UP000182227"/>
    </source>
</evidence>
<protein>
    <submittedName>
        <fullName evidence="2">Uncharacterized protein</fullName>
    </submittedName>
</protein>
<keyword evidence="5" id="KW-1185">Reference proteome</keyword>
<accession>A0A0U1DZ76</accession>
<dbReference type="AlphaFoldDB" id="A0A0U1DZ76"/>
<dbReference type="Proteomes" id="UP000182227">
    <property type="component" value="Unassembled WGS sequence"/>
</dbReference>
<dbReference type="Proteomes" id="UP000193811">
    <property type="component" value="Unassembled WGS sequence"/>
</dbReference>
<reference evidence="3 5" key="2">
    <citation type="submission" date="2016-01" db="EMBL/GenBank/DDBJ databases">
        <title>The new phylogeny of the genus Mycobacterium.</title>
        <authorList>
            <person name="Tarcisio F."/>
            <person name="Conor M."/>
            <person name="Antonella G."/>
            <person name="Elisabetta G."/>
            <person name="Giulia F.S."/>
            <person name="Sara T."/>
            <person name="Anna F."/>
            <person name="Clotilde B."/>
            <person name="Roberto B."/>
            <person name="Veronica D.S."/>
            <person name="Fabio R."/>
            <person name="Monica P."/>
            <person name="Olivier J."/>
            <person name="Enrico T."/>
            <person name="Nicola S."/>
        </authorList>
    </citation>
    <scope>NUCLEOTIDE SEQUENCE [LARGE SCALE GENOMIC DNA]</scope>
    <source>
        <strain evidence="3 5">CCUG 50187</strain>
    </source>
</reference>
<dbReference type="EMBL" id="LQOP01000036">
    <property type="protein sequence ID" value="ORV20041.1"/>
    <property type="molecule type" value="Genomic_DNA"/>
</dbReference>
<dbReference type="EMBL" id="CTEF01000011">
    <property type="protein sequence ID" value="CQD25352.1"/>
    <property type="molecule type" value="Genomic_DNA"/>
</dbReference>
<dbReference type="EMBL" id="CTEF01000002">
    <property type="protein sequence ID" value="CQD15780.1"/>
    <property type="molecule type" value="Genomic_DNA"/>
</dbReference>
<organism evidence="2 4">
    <name type="scientific">Mycolicibacterium conceptionense</name>
    <dbReference type="NCBI Taxonomy" id="451644"/>
    <lineage>
        <taxon>Bacteria</taxon>
        <taxon>Bacillati</taxon>
        <taxon>Actinomycetota</taxon>
        <taxon>Actinomycetes</taxon>
        <taxon>Mycobacteriales</taxon>
        <taxon>Mycobacteriaceae</taxon>
        <taxon>Mycolicibacterium</taxon>
    </lineage>
</organism>
<evidence type="ECO:0000313" key="2">
    <source>
        <dbReference type="EMBL" id="CQD25352.1"/>
    </source>
</evidence>
<sequence length="229" mass="26089">MSIDFYLDRANQTRLTEALGTIPALADQLAVTVTRQARIQKSGLGKPRRQKPGSRMPFHIGASEAADQLHTTLVTWVRHTCEHRQIHYRETDDLISLARWLRRNMIQLALTEGSEEAYIDIRDSIDECQRQVDLPPDDYVVIDRARVEAANRSVVTLSTITGVASRLGDIGQGLNRERLRLLAKRGDIRHVSEDPETGTRFYRLGDVLHAHHNREKRRPSTKNKVQSNV</sequence>
<evidence type="ECO:0000313" key="1">
    <source>
        <dbReference type="EMBL" id="CQD15780.1"/>
    </source>
</evidence>
<gene>
    <name evidence="3" type="ORF">AWB98_29290</name>
    <name evidence="1" type="ORF">BN970_03321</name>
    <name evidence="2" type="ORF">BN970_07154</name>
</gene>
<reference evidence="2 4" key="1">
    <citation type="submission" date="2015-03" db="EMBL/GenBank/DDBJ databases">
        <authorList>
            <person name="Murphy D."/>
        </authorList>
    </citation>
    <scope>NUCLEOTIDE SEQUENCE [LARGE SCALE GENOMIC DNA]</scope>
    <source>
        <strain evidence="2 4">D16</strain>
    </source>
</reference>
<dbReference type="GeneID" id="44300054"/>
<evidence type="ECO:0000313" key="3">
    <source>
        <dbReference type="EMBL" id="ORV20041.1"/>
    </source>
</evidence>
<name>A0A0U1DZ76_9MYCO</name>
<proteinExistence type="predicted"/>